<gene>
    <name evidence="1" type="ORF">BBBF_1790</name>
</gene>
<keyword evidence="2" id="KW-1185">Reference proteome</keyword>
<proteinExistence type="predicted"/>
<reference evidence="2" key="2">
    <citation type="journal article" date="2015" name="J. Biotechnol.">
        <title>Complete genome sequence of Bifidobacterium bifidum JCM 1255(T) isolated from feces of a breast-fed infant.</title>
        <authorList>
            <person name="Morita H."/>
            <person name="Toh H."/>
            <person name="Oshima K."/>
            <person name="Nakano A."/>
            <person name="Shindo C."/>
            <person name="Komiya K."/>
            <person name="Arakawa K."/>
            <person name="Suda W."/>
            <person name="Honda K."/>
            <person name="Hattori M."/>
        </authorList>
    </citation>
    <scope>NUCLEOTIDE SEQUENCE [LARGE SCALE GENOMIC DNA]</scope>
    <source>
        <strain evidence="2">JCM 1255</strain>
    </source>
</reference>
<sequence>MGFITLQSHHQPVTILSYGASAATAATNSRNPYRHTSPVCRQFLPASLYL</sequence>
<protein>
    <submittedName>
        <fullName evidence="1">Uncharacterized protein</fullName>
    </submittedName>
</protein>
<dbReference type="Proteomes" id="UP000035063">
    <property type="component" value="Chromosome"/>
</dbReference>
<reference evidence="1 2" key="1">
    <citation type="submission" date="2012-02" db="EMBL/GenBank/DDBJ databases">
        <title>Complete genome sequence of Bifidobacterium bifidum JCM 1255.</title>
        <authorList>
            <person name="Toh H."/>
            <person name="Oshima K."/>
            <person name="Morita H."/>
            <person name="Hattori M."/>
        </authorList>
    </citation>
    <scope>NUCLEOTIDE SEQUENCE [LARGE SCALE GENOMIC DNA]</scope>
    <source>
        <strain evidence="1 2">JCM 1255</strain>
    </source>
</reference>
<evidence type="ECO:0000313" key="1">
    <source>
        <dbReference type="EMBL" id="BAQ98997.1"/>
    </source>
</evidence>
<dbReference type="EMBL" id="AP012323">
    <property type="protein sequence ID" value="BAQ98997.1"/>
    <property type="molecule type" value="Genomic_DNA"/>
</dbReference>
<accession>A0ABN5UYV7</accession>
<name>A0ABN5UYV7_BIFBI</name>
<organism evidence="1 2">
    <name type="scientific">Bifidobacterium bifidum ATCC 29521 = JCM 1255 = DSM 20456</name>
    <dbReference type="NCBI Taxonomy" id="500634"/>
    <lineage>
        <taxon>Bacteria</taxon>
        <taxon>Bacillati</taxon>
        <taxon>Actinomycetota</taxon>
        <taxon>Actinomycetes</taxon>
        <taxon>Bifidobacteriales</taxon>
        <taxon>Bifidobacteriaceae</taxon>
        <taxon>Bifidobacterium</taxon>
    </lineage>
</organism>
<evidence type="ECO:0000313" key="2">
    <source>
        <dbReference type="Proteomes" id="UP000035063"/>
    </source>
</evidence>